<dbReference type="GO" id="GO:0016705">
    <property type="term" value="F:oxidoreductase activity, acting on paired donors, with incorporation or reduction of molecular oxygen"/>
    <property type="evidence" value="ECO:0007669"/>
    <property type="project" value="InterPro"/>
</dbReference>
<reference evidence="11 12" key="1">
    <citation type="submission" date="2013-03" db="EMBL/GenBank/DDBJ databases">
        <title>The Genome Sequence of Exophiala aquamarina CBS 119918.</title>
        <authorList>
            <consortium name="The Broad Institute Genomics Platform"/>
            <person name="Cuomo C."/>
            <person name="de Hoog S."/>
            <person name="Gorbushina A."/>
            <person name="Walker B."/>
            <person name="Young S.K."/>
            <person name="Zeng Q."/>
            <person name="Gargeya S."/>
            <person name="Fitzgerald M."/>
            <person name="Haas B."/>
            <person name="Abouelleil A."/>
            <person name="Allen A.W."/>
            <person name="Alvarado L."/>
            <person name="Arachchi H.M."/>
            <person name="Berlin A.M."/>
            <person name="Chapman S.B."/>
            <person name="Gainer-Dewar J."/>
            <person name="Goldberg J."/>
            <person name="Griggs A."/>
            <person name="Gujja S."/>
            <person name="Hansen M."/>
            <person name="Howarth C."/>
            <person name="Imamovic A."/>
            <person name="Ireland A."/>
            <person name="Larimer J."/>
            <person name="McCowan C."/>
            <person name="Murphy C."/>
            <person name="Pearson M."/>
            <person name="Poon T.W."/>
            <person name="Priest M."/>
            <person name="Roberts A."/>
            <person name="Saif S."/>
            <person name="Shea T."/>
            <person name="Sisk P."/>
            <person name="Sykes S."/>
            <person name="Wortman J."/>
            <person name="Nusbaum C."/>
            <person name="Birren B."/>
        </authorList>
    </citation>
    <scope>NUCLEOTIDE SEQUENCE [LARGE SCALE GENOMIC DNA]</scope>
    <source>
        <strain evidence="11 12">CBS 119918</strain>
    </source>
</reference>
<keyword evidence="10" id="KW-0812">Transmembrane</keyword>
<dbReference type="InterPro" id="IPR036396">
    <property type="entry name" value="Cyt_P450_sf"/>
</dbReference>
<dbReference type="CDD" id="cd11058">
    <property type="entry name" value="CYP60B-like"/>
    <property type="match status" value="1"/>
</dbReference>
<dbReference type="VEuPathDB" id="FungiDB:A1O9_03250"/>
<dbReference type="SUPFAM" id="SSF48264">
    <property type="entry name" value="Cytochrome P450"/>
    <property type="match status" value="1"/>
</dbReference>
<evidence type="ECO:0000256" key="4">
    <source>
        <dbReference type="ARBA" id="ARBA00022723"/>
    </source>
</evidence>
<dbReference type="AlphaFoldDB" id="A0A072PPL2"/>
<dbReference type="PANTHER" id="PTHR24305">
    <property type="entry name" value="CYTOCHROME P450"/>
    <property type="match status" value="1"/>
</dbReference>
<proteinExistence type="inferred from homology"/>
<dbReference type="Gene3D" id="1.10.630.10">
    <property type="entry name" value="Cytochrome P450"/>
    <property type="match status" value="1"/>
</dbReference>
<accession>A0A072PPL2</accession>
<keyword evidence="10" id="KW-1133">Transmembrane helix</keyword>
<feature type="transmembrane region" description="Helical" evidence="10">
    <location>
        <begin position="12"/>
        <end position="38"/>
    </location>
</feature>
<dbReference type="InterPro" id="IPR017972">
    <property type="entry name" value="Cyt_P450_CS"/>
</dbReference>
<dbReference type="EMBL" id="AMGV01000002">
    <property type="protein sequence ID" value="KEF61682.1"/>
    <property type="molecule type" value="Genomic_DNA"/>
</dbReference>
<dbReference type="RefSeq" id="XP_013264272.1">
    <property type="nucleotide sequence ID" value="XM_013408818.1"/>
</dbReference>
<dbReference type="InterPro" id="IPR002401">
    <property type="entry name" value="Cyt_P450_E_grp-I"/>
</dbReference>
<dbReference type="Proteomes" id="UP000027920">
    <property type="component" value="Unassembled WGS sequence"/>
</dbReference>
<evidence type="ECO:0008006" key="13">
    <source>
        <dbReference type="Google" id="ProtNLM"/>
    </source>
</evidence>
<dbReference type="GO" id="GO:0020037">
    <property type="term" value="F:heme binding"/>
    <property type="evidence" value="ECO:0007669"/>
    <property type="project" value="InterPro"/>
</dbReference>
<keyword evidence="3 8" id="KW-0349">Heme</keyword>
<keyword evidence="5 9" id="KW-0560">Oxidoreductase</keyword>
<name>A0A072PPL2_9EURO</name>
<dbReference type="PANTHER" id="PTHR24305:SF230">
    <property type="entry name" value="P450, PUTATIVE (EUROFUNG)-RELATED"/>
    <property type="match status" value="1"/>
</dbReference>
<evidence type="ECO:0000256" key="8">
    <source>
        <dbReference type="PIRSR" id="PIRSR602401-1"/>
    </source>
</evidence>
<feature type="binding site" description="axial binding residue" evidence="8">
    <location>
        <position position="459"/>
    </location>
    <ligand>
        <name>heme</name>
        <dbReference type="ChEBI" id="CHEBI:30413"/>
    </ligand>
    <ligandPart>
        <name>Fe</name>
        <dbReference type="ChEBI" id="CHEBI:18248"/>
    </ligandPart>
</feature>
<comment type="caution">
    <text evidence="11">The sequence shown here is derived from an EMBL/GenBank/DDBJ whole genome shotgun (WGS) entry which is preliminary data.</text>
</comment>
<dbReference type="GO" id="GO:0005506">
    <property type="term" value="F:iron ion binding"/>
    <property type="evidence" value="ECO:0007669"/>
    <property type="project" value="InterPro"/>
</dbReference>
<dbReference type="InterPro" id="IPR001128">
    <property type="entry name" value="Cyt_P450"/>
</dbReference>
<evidence type="ECO:0000313" key="11">
    <source>
        <dbReference type="EMBL" id="KEF61682.1"/>
    </source>
</evidence>
<keyword evidence="7 9" id="KW-0503">Monooxygenase</keyword>
<keyword evidence="10" id="KW-0472">Membrane</keyword>
<evidence type="ECO:0000256" key="6">
    <source>
        <dbReference type="ARBA" id="ARBA00023004"/>
    </source>
</evidence>
<dbReference type="OrthoDB" id="1470350at2759"/>
<dbReference type="PRINTS" id="PR00463">
    <property type="entry name" value="EP450I"/>
</dbReference>
<dbReference type="InterPro" id="IPR050121">
    <property type="entry name" value="Cytochrome_P450_monoxygenase"/>
</dbReference>
<evidence type="ECO:0000313" key="12">
    <source>
        <dbReference type="Proteomes" id="UP000027920"/>
    </source>
</evidence>
<dbReference type="PRINTS" id="PR00385">
    <property type="entry name" value="P450"/>
</dbReference>
<evidence type="ECO:0000256" key="10">
    <source>
        <dbReference type="SAM" id="Phobius"/>
    </source>
</evidence>
<dbReference type="HOGENOM" id="CLU_001570_14_11_1"/>
<evidence type="ECO:0000256" key="1">
    <source>
        <dbReference type="ARBA" id="ARBA00001971"/>
    </source>
</evidence>
<organism evidence="11 12">
    <name type="scientific">Exophiala aquamarina CBS 119918</name>
    <dbReference type="NCBI Taxonomy" id="1182545"/>
    <lineage>
        <taxon>Eukaryota</taxon>
        <taxon>Fungi</taxon>
        <taxon>Dikarya</taxon>
        <taxon>Ascomycota</taxon>
        <taxon>Pezizomycotina</taxon>
        <taxon>Eurotiomycetes</taxon>
        <taxon>Chaetothyriomycetidae</taxon>
        <taxon>Chaetothyriales</taxon>
        <taxon>Herpotrichiellaceae</taxon>
        <taxon>Exophiala</taxon>
    </lineage>
</organism>
<keyword evidence="4 8" id="KW-0479">Metal-binding</keyword>
<dbReference type="PROSITE" id="PS00086">
    <property type="entry name" value="CYTOCHROME_P450"/>
    <property type="match status" value="1"/>
</dbReference>
<keyword evidence="6 8" id="KW-0408">Iron</keyword>
<evidence type="ECO:0000256" key="7">
    <source>
        <dbReference type="ARBA" id="ARBA00023033"/>
    </source>
</evidence>
<comment type="similarity">
    <text evidence="2 9">Belongs to the cytochrome P450 family.</text>
</comment>
<keyword evidence="12" id="KW-1185">Reference proteome</keyword>
<dbReference type="GeneID" id="25278188"/>
<sequence length="520" mass="59288">MLEPETGEHVRIGSWQGILCILLSLVAANIGWSILVAIQNLYFHPLHRFNGPKLWIAFPIFKSIAQLRGQLDFQIRQHHRKYGNIVRLGPNELTFISGQAWKDIYGHGHAELPKIFPKGTGHGDNSRPSDIISSDARTHFRFRRAMLPAFSNKALEQQEPVIQVYVDLLIEKLRHVASEGHQTNMVQWYTFTTFDLIGDLAFGEPFDGLKAGKQNAWVSNIERMMRLFPILVLANASPLLSQLLLLVAGEKIKQARKAHLDLVKDLAIKRLENQDHCHRGDFMDFMLRSQGQEHGLSNDELVANSDTLIVAGSETTATLLCGVTYYLLSTPEALEKCAMEVRNAFRSNQEISFNTASSRLPYMLACLEEALRLFPPVPTVLFRHTLPGQVARVDGHDIPERTCVGVHHMSAYHSDNNFYRARDFCPERWLPAEQEDPNSPFFHDRRDVFKPFSTGPRDCIGRNLAYHEMRLILARVLWNFDLKLAPPSQGWAEKQRTFALWEKPPLMVELRCRVNIGKEA</sequence>
<evidence type="ECO:0000256" key="3">
    <source>
        <dbReference type="ARBA" id="ARBA00022617"/>
    </source>
</evidence>
<dbReference type="STRING" id="1182545.A0A072PPL2"/>
<feature type="transmembrane region" description="Helical" evidence="10">
    <location>
        <begin position="227"/>
        <end position="248"/>
    </location>
</feature>
<protein>
    <recommendedName>
        <fullName evidence="13">Cytochrome P450 monooxygenase</fullName>
    </recommendedName>
</protein>
<gene>
    <name evidence="11" type="ORF">A1O9_03250</name>
</gene>
<dbReference type="GO" id="GO:0004497">
    <property type="term" value="F:monooxygenase activity"/>
    <property type="evidence" value="ECO:0007669"/>
    <property type="project" value="UniProtKB-KW"/>
</dbReference>
<comment type="cofactor">
    <cofactor evidence="1 8">
        <name>heme</name>
        <dbReference type="ChEBI" id="CHEBI:30413"/>
    </cofactor>
</comment>
<evidence type="ECO:0000256" key="5">
    <source>
        <dbReference type="ARBA" id="ARBA00023002"/>
    </source>
</evidence>
<dbReference type="Pfam" id="PF00067">
    <property type="entry name" value="p450"/>
    <property type="match status" value="1"/>
</dbReference>
<evidence type="ECO:0000256" key="2">
    <source>
        <dbReference type="ARBA" id="ARBA00010617"/>
    </source>
</evidence>
<evidence type="ECO:0000256" key="9">
    <source>
        <dbReference type="RuleBase" id="RU000461"/>
    </source>
</evidence>